<feature type="domain" description="Acyltransferase 3" evidence="3">
    <location>
        <begin position="28"/>
        <end position="380"/>
    </location>
</feature>
<gene>
    <name evidence="5" type="ORF">HH308_23620</name>
</gene>
<keyword evidence="2" id="KW-0812">Transmembrane</keyword>
<keyword evidence="5" id="KW-0808">Transferase</keyword>
<dbReference type="Pfam" id="PF19040">
    <property type="entry name" value="SGNH"/>
    <property type="match status" value="1"/>
</dbReference>
<dbReference type="EMBL" id="JABBNB010000032">
    <property type="protein sequence ID" value="NMO04211.1"/>
    <property type="molecule type" value="Genomic_DNA"/>
</dbReference>
<keyword evidence="2" id="KW-0472">Membrane</keyword>
<dbReference type="GO" id="GO:0009103">
    <property type="term" value="P:lipopolysaccharide biosynthetic process"/>
    <property type="evidence" value="ECO:0007669"/>
    <property type="project" value="TreeGrafter"/>
</dbReference>
<dbReference type="RefSeq" id="WP_170196715.1">
    <property type="nucleotide sequence ID" value="NZ_JABBNB010000032.1"/>
</dbReference>
<dbReference type="GO" id="GO:0016020">
    <property type="term" value="C:membrane"/>
    <property type="evidence" value="ECO:0007669"/>
    <property type="project" value="TreeGrafter"/>
</dbReference>
<feature type="transmembrane region" description="Helical" evidence="2">
    <location>
        <begin position="262"/>
        <end position="282"/>
    </location>
</feature>
<keyword evidence="2" id="KW-1133">Transmembrane helix</keyword>
<evidence type="ECO:0000259" key="3">
    <source>
        <dbReference type="Pfam" id="PF01757"/>
    </source>
</evidence>
<reference evidence="5 6" key="1">
    <citation type="submission" date="2020-04" db="EMBL/GenBank/DDBJ databases">
        <title>Gordonia sp. nov. TBRC 11910.</title>
        <authorList>
            <person name="Suriyachadkun C."/>
        </authorList>
    </citation>
    <scope>NUCLEOTIDE SEQUENCE [LARGE SCALE GENOMIC DNA]</scope>
    <source>
        <strain evidence="5 6">TBRC 11910</strain>
    </source>
</reference>
<dbReference type="AlphaFoldDB" id="A0A848L6Q6"/>
<feature type="transmembrane region" description="Helical" evidence="2">
    <location>
        <begin position="361"/>
        <end position="379"/>
    </location>
</feature>
<accession>A0A848L6Q6</accession>
<protein>
    <submittedName>
        <fullName evidence="5">Acyltransferase</fullName>
    </submittedName>
</protein>
<feature type="region of interest" description="Disordered" evidence="1">
    <location>
        <begin position="1"/>
        <end position="21"/>
    </location>
</feature>
<proteinExistence type="predicted"/>
<feature type="transmembrane region" description="Helical" evidence="2">
    <location>
        <begin position="172"/>
        <end position="196"/>
    </location>
</feature>
<evidence type="ECO:0000313" key="6">
    <source>
        <dbReference type="Proteomes" id="UP000550729"/>
    </source>
</evidence>
<name>A0A848L6Q6_9ACTN</name>
<comment type="caution">
    <text evidence="5">The sequence shown here is derived from an EMBL/GenBank/DDBJ whole genome shotgun (WGS) entry which is preliminary data.</text>
</comment>
<evidence type="ECO:0000313" key="5">
    <source>
        <dbReference type="EMBL" id="NMO04211.1"/>
    </source>
</evidence>
<dbReference type="PANTHER" id="PTHR23028:SF53">
    <property type="entry name" value="ACYL_TRANSF_3 DOMAIN-CONTAINING PROTEIN"/>
    <property type="match status" value="1"/>
</dbReference>
<feature type="transmembrane region" description="Helical" evidence="2">
    <location>
        <begin position="331"/>
        <end position="355"/>
    </location>
</feature>
<dbReference type="GO" id="GO:0016747">
    <property type="term" value="F:acyltransferase activity, transferring groups other than amino-acyl groups"/>
    <property type="evidence" value="ECO:0007669"/>
    <property type="project" value="InterPro"/>
</dbReference>
<sequence length="729" mass="79952">MPVLAAPTRAELNKPSPSASEASAYRTDLDGLRGVAIMLVACFHIWFGRVSGGVDVFLTLSGYFFIGSLLKHAIASQSEMIGFGATINPWPRLKRLLRRLLPALFTVLIAVSVLTVLLMPQTRWVNIGREVIASALYYQNWYLAFNSQDYLAASSANSPLQHMWSMSVQGQFFVATLLIALTVAWLIKLVAVRWPVVGDRKVITSIVAAGVLVVAAFSFYWAHMRMGVNQQWNYYDTLSRTWEPLAGGLLAIWMPRWRAPVWLRNVVGVIALTMIVSSGWLIMGVQQYPGPLALVPVGATLLLIWSGMSIPDAAGQAAQAPVNRLLATRQAVWLGTVAYSLYLIHWPLLIFYLHWRDKDHANFIEGTVLLIVSTTLAWLTKRYIEDPLRGGGRSKLADSHANPRRISYTAAVTSVLVVLSLGTGVAIKLWDRHVANIVVDTTRLDPTIYPGGRALLDSSIKVPNVDPQPTPLAVARDFPMTSTDGYMSSFEDNDIHVGVYGDRTATKTLALAGGSHAEMWITALDALGKRNHFRVTTYLKMGCPLSTELIPKQRGVPYPQCHDWVMRVMKKVIADKPDAVFTNSTRPKDEGIGDWTPDDYLPIFDEFAAAGIPVLGIRDTPWPRNAQGLIDTPNCIAGGGNARSCGSNRRIHLNPVDPAIAAAATRPMLHPLDMSNGVCSADFCPAIAGNIIVYKDLHHLSATYVRSLTDELGRQMAAALPWTGGTGQR</sequence>
<dbReference type="InterPro" id="IPR043968">
    <property type="entry name" value="SGNH"/>
</dbReference>
<dbReference type="InterPro" id="IPR002656">
    <property type="entry name" value="Acyl_transf_3_dom"/>
</dbReference>
<feature type="transmembrane region" description="Helical" evidence="2">
    <location>
        <begin position="54"/>
        <end position="74"/>
    </location>
</feature>
<evidence type="ECO:0000256" key="1">
    <source>
        <dbReference type="SAM" id="MobiDB-lite"/>
    </source>
</evidence>
<keyword evidence="5" id="KW-0012">Acyltransferase</keyword>
<evidence type="ECO:0000256" key="2">
    <source>
        <dbReference type="SAM" id="Phobius"/>
    </source>
</evidence>
<dbReference type="Pfam" id="PF01757">
    <property type="entry name" value="Acyl_transf_3"/>
    <property type="match status" value="1"/>
</dbReference>
<feature type="transmembrane region" description="Helical" evidence="2">
    <location>
        <begin position="288"/>
        <end position="310"/>
    </location>
</feature>
<dbReference type="PANTHER" id="PTHR23028">
    <property type="entry name" value="ACETYLTRANSFERASE"/>
    <property type="match status" value="1"/>
</dbReference>
<keyword evidence="6" id="KW-1185">Reference proteome</keyword>
<organism evidence="5 6">
    <name type="scientific">Gordonia asplenii</name>
    <dbReference type="NCBI Taxonomy" id="2725283"/>
    <lineage>
        <taxon>Bacteria</taxon>
        <taxon>Bacillati</taxon>
        <taxon>Actinomycetota</taxon>
        <taxon>Actinomycetes</taxon>
        <taxon>Mycobacteriales</taxon>
        <taxon>Gordoniaceae</taxon>
        <taxon>Gordonia</taxon>
    </lineage>
</organism>
<feature type="transmembrane region" description="Helical" evidence="2">
    <location>
        <begin position="100"/>
        <end position="119"/>
    </location>
</feature>
<feature type="domain" description="SGNH" evidence="4">
    <location>
        <begin position="496"/>
        <end position="712"/>
    </location>
</feature>
<dbReference type="InterPro" id="IPR050879">
    <property type="entry name" value="Acyltransferase_3"/>
</dbReference>
<evidence type="ECO:0000259" key="4">
    <source>
        <dbReference type="Pfam" id="PF19040"/>
    </source>
</evidence>
<feature type="transmembrane region" description="Helical" evidence="2">
    <location>
        <begin position="408"/>
        <end position="430"/>
    </location>
</feature>
<dbReference type="Proteomes" id="UP000550729">
    <property type="component" value="Unassembled WGS sequence"/>
</dbReference>
<feature type="transmembrane region" description="Helical" evidence="2">
    <location>
        <begin position="202"/>
        <end position="222"/>
    </location>
</feature>